<dbReference type="PANTHER" id="PTHR33376">
    <property type="match status" value="1"/>
</dbReference>
<dbReference type="AlphaFoldDB" id="A0A7G5C0P1"/>
<evidence type="ECO:0000256" key="4">
    <source>
        <dbReference type="ARBA" id="ARBA00022729"/>
    </source>
</evidence>
<dbReference type="PIRSF" id="PIRSF006470">
    <property type="entry name" value="DctB"/>
    <property type="match status" value="1"/>
</dbReference>
<dbReference type="Pfam" id="PF03480">
    <property type="entry name" value="DctP"/>
    <property type="match status" value="1"/>
</dbReference>
<evidence type="ECO:0000256" key="2">
    <source>
        <dbReference type="ARBA" id="ARBA00009023"/>
    </source>
</evidence>
<comment type="similarity">
    <text evidence="2">Belongs to the bacterial solute-binding protein 7 family.</text>
</comment>
<dbReference type="Gene3D" id="3.40.190.170">
    <property type="entry name" value="Bacterial extracellular solute-binding protein, family 7"/>
    <property type="match status" value="1"/>
</dbReference>
<dbReference type="NCBIfam" id="TIGR00787">
    <property type="entry name" value="dctP"/>
    <property type="match status" value="1"/>
</dbReference>
<keyword evidence="5" id="KW-0175">Coiled coil</keyword>
<dbReference type="NCBIfam" id="NF037995">
    <property type="entry name" value="TRAP_S1"/>
    <property type="match status" value="1"/>
</dbReference>
<gene>
    <name evidence="7" type="ORF">FPL14_17445</name>
</gene>
<dbReference type="InterPro" id="IPR004682">
    <property type="entry name" value="TRAP_DctP"/>
</dbReference>
<comment type="subcellular location">
    <subcellularLocation>
        <location evidence="1">Cell envelope</location>
    </subcellularLocation>
</comment>
<organism evidence="7 8">
    <name type="scientific">Cohnella cholangitidis</name>
    <dbReference type="NCBI Taxonomy" id="2598458"/>
    <lineage>
        <taxon>Bacteria</taxon>
        <taxon>Bacillati</taxon>
        <taxon>Bacillota</taxon>
        <taxon>Bacilli</taxon>
        <taxon>Bacillales</taxon>
        <taxon>Paenibacillaceae</taxon>
        <taxon>Cohnella</taxon>
    </lineage>
</organism>
<dbReference type="Proteomes" id="UP000515679">
    <property type="component" value="Chromosome"/>
</dbReference>
<evidence type="ECO:0000313" key="8">
    <source>
        <dbReference type="Proteomes" id="UP000515679"/>
    </source>
</evidence>
<name>A0A7G5C0P1_9BACL</name>
<feature type="coiled-coil region" evidence="5">
    <location>
        <begin position="270"/>
        <end position="297"/>
    </location>
</feature>
<keyword evidence="8" id="KW-1185">Reference proteome</keyword>
<reference evidence="7 8" key="1">
    <citation type="submission" date="2019-07" db="EMBL/GenBank/DDBJ databases">
        <authorList>
            <person name="Kim J.K."/>
            <person name="Cheong H.-M."/>
            <person name="Choi Y."/>
            <person name="Hwang K.J."/>
            <person name="Lee S."/>
            <person name="Choi C."/>
        </authorList>
    </citation>
    <scope>NUCLEOTIDE SEQUENCE [LARGE SCALE GENOMIC DNA]</scope>
    <source>
        <strain evidence="7 8">KS 22</strain>
    </source>
</reference>
<feature type="signal peptide" evidence="6">
    <location>
        <begin position="1"/>
        <end position="21"/>
    </location>
</feature>
<feature type="chain" id="PRO_5038809469" evidence="6">
    <location>
        <begin position="22"/>
        <end position="345"/>
    </location>
</feature>
<evidence type="ECO:0000256" key="5">
    <source>
        <dbReference type="SAM" id="Coils"/>
    </source>
</evidence>
<evidence type="ECO:0000256" key="1">
    <source>
        <dbReference type="ARBA" id="ARBA00004196"/>
    </source>
</evidence>
<sequence>MFKKSIAVTMMIILLFVSAVACGKNEGSNASPSANAGSSNAGSSGKVVKLRLGHITGESDAWHKGALEFARLVKEKSNGSVEVEIYPSSTLGNDRDLIEGMQLGSVDFALVAGVLSNFYEPYSILELPYLFRDNDHLQKVLYGEVGEKLKQDLLDNAQIRGLQFWVRGPRELTASRKIEKVEDLKGLKVRVPEIPASIAAWKAMGASPTPMAFGEVYSSLQTGVIDGQENPIAFMASNKIQEVQKYLMMTNHVYGYVQLTMSDITYQKLTKEQQQAVEEAAKEATTFENELVAKQDAELLEQLKKGGMEVVEPDTAPFMEKAKTVHAEFASKYGQELYDSIVNTK</sequence>
<evidence type="ECO:0000256" key="6">
    <source>
        <dbReference type="SAM" id="SignalP"/>
    </source>
</evidence>
<dbReference type="InterPro" id="IPR018389">
    <property type="entry name" value="DctP_fam"/>
</dbReference>
<dbReference type="CDD" id="cd13603">
    <property type="entry name" value="PBP2_TRAP_Siap_TeaA_like"/>
    <property type="match status" value="1"/>
</dbReference>
<protein>
    <submittedName>
        <fullName evidence="7">TRAP transporter substrate-binding protein</fullName>
    </submittedName>
</protein>
<dbReference type="PROSITE" id="PS51257">
    <property type="entry name" value="PROKAR_LIPOPROTEIN"/>
    <property type="match status" value="1"/>
</dbReference>
<evidence type="ECO:0000313" key="7">
    <source>
        <dbReference type="EMBL" id="QMV42775.1"/>
    </source>
</evidence>
<dbReference type="RefSeq" id="WP_182299002.1">
    <property type="nucleotide sequence ID" value="NZ_CP041969.1"/>
</dbReference>
<keyword evidence="4 6" id="KW-0732">Signal</keyword>
<accession>A0A7G5C0P1</accession>
<keyword evidence="3" id="KW-0813">Transport</keyword>
<dbReference type="GO" id="GO:0030288">
    <property type="term" value="C:outer membrane-bounded periplasmic space"/>
    <property type="evidence" value="ECO:0007669"/>
    <property type="project" value="InterPro"/>
</dbReference>
<dbReference type="InterPro" id="IPR038404">
    <property type="entry name" value="TRAP_DctP_sf"/>
</dbReference>
<dbReference type="PANTHER" id="PTHR33376:SF4">
    <property type="entry name" value="SIALIC ACID-BINDING PERIPLASMIC PROTEIN SIAP"/>
    <property type="match status" value="1"/>
</dbReference>
<proteinExistence type="inferred from homology"/>
<dbReference type="GO" id="GO:0055085">
    <property type="term" value="P:transmembrane transport"/>
    <property type="evidence" value="ECO:0007669"/>
    <property type="project" value="InterPro"/>
</dbReference>
<evidence type="ECO:0000256" key="3">
    <source>
        <dbReference type="ARBA" id="ARBA00022448"/>
    </source>
</evidence>
<dbReference type="KEGG" id="cchl:FPL14_17445"/>
<dbReference type="EMBL" id="CP041969">
    <property type="protein sequence ID" value="QMV42775.1"/>
    <property type="molecule type" value="Genomic_DNA"/>
</dbReference>